<evidence type="ECO:0000256" key="5">
    <source>
        <dbReference type="ARBA" id="ARBA00022723"/>
    </source>
</evidence>
<dbReference type="HOGENOM" id="CLU_026792_0_0_1"/>
<dbReference type="GO" id="GO:0046872">
    <property type="term" value="F:metal ion binding"/>
    <property type="evidence" value="ECO:0007669"/>
    <property type="project" value="UniProtKB-KW"/>
</dbReference>
<proteinExistence type="inferred from homology"/>
<name>S3BZ94_OPHP1</name>
<evidence type="ECO:0000256" key="6">
    <source>
        <dbReference type="ARBA" id="ARBA00022759"/>
    </source>
</evidence>
<comment type="similarity">
    <text evidence="2">Belongs to the RNase H family.</text>
</comment>
<keyword evidence="4" id="KW-0540">Nuclease</keyword>
<dbReference type="EMBL" id="KE148159">
    <property type="protein sequence ID" value="EPE04771.1"/>
    <property type="molecule type" value="Genomic_DNA"/>
</dbReference>
<dbReference type="GO" id="GO:0004523">
    <property type="term" value="F:RNA-DNA hybrid ribonuclease activity"/>
    <property type="evidence" value="ECO:0007669"/>
    <property type="project" value="UniProtKB-EC"/>
</dbReference>
<dbReference type="GO" id="GO:0003676">
    <property type="term" value="F:nucleic acid binding"/>
    <property type="evidence" value="ECO:0007669"/>
    <property type="project" value="InterPro"/>
</dbReference>
<dbReference type="eggNOG" id="KOG3752">
    <property type="taxonomic scope" value="Eukaryota"/>
</dbReference>
<dbReference type="SUPFAM" id="SSF53098">
    <property type="entry name" value="Ribonuclease H-like"/>
    <property type="match status" value="1"/>
</dbReference>
<dbReference type="PANTHER" id="PTHR10642">
    <property type="entry name" value="RIBONUCLEASE H1"/>
    <property type="match status" value="1"/>
</dbReference>
<dbReference type="Gene3D" id="3.30.420.10">
    <property type="entry name" value="Ribonuclease H-like superfamily/Ribonuclease H"/>
    <property type="match status" value="1"/>
</dbReference>
<evidence type="ECO:0000256" key="1">
    <source>
        <dbReference type="ARBA" id="ARBA00000077"/>
    </source>
</evidence>
<dbReference type="OMA" id="ELWKIPR"/>
<dbReference type="PROSITE" id="PS50879">
    <property type="entry name" value="RNASE_H_1"/>
    <property type="match status" value="1"/>
</dbReference>
<evidence type="ECO:0000259" key="8">
    <source>
        <dbReference type="PROSITE" id="PS50879"/>
    </source>
</evidence>
<protein>
    <recommendedName>
        <fullName evidence="3">ribonuclease H</fullName>
        <ecNumber evidence="3">3.1.26.4</ecNumber>
    </recommendedName>
</protein>
<dbReference type="CDD" id="cd13934">
    <property type="entry name" value="RNase_H_Dikarya_like"/>
    <property type="match status" value="1"/>
</dbReference>
<dbReference type="InterPro" id="IPR036397">
    <property type="entry name" value="RNaseH_sf"/>
</dbReference>
<accession>S3BZ94</accession>
<comment type="catalytic activity">
    <reaction evidence="1">
        <text>Endonucleolytic cleavage to 5'-phosphomonoester.</text>
        <dbReference type="EC" id="3.1.26.4"/>
    </reaction>
</comment>
<dbReference type="GO" id="GO:0043137">
    <property type="term" value="P:DNA replication, removal of RNA primer"/>
    <property type="evidence" value="ECO:0007669"/>
    <property type="project" value="TreeGrafter"/>
</dbReference>
<organism evidence="9 10">
    <name type="scientific">Ophiostoma piceae (strain UAMH 11346)</name>
    <name type="common">Sap stain fungus</name>
    <dbReference type="NCBI Taxonomy" id="1262450"/>
    <lineage>
        <taxon>Eukaryota</taxon>
        <taxon>Fungi</taxon>
        <taxon>Dikarya</taxon>
        <taxon>Ascomycota</taxon>
        <taxon>Pezizomycotina</taxon>
        <taxon>Sordariomycetes</taxon>
        <taxon>Sordariomycetidae</taxon>
        <taxon>Ophiostomatales</taxon>
        <taxon>Ophiostomataceae</taxon>
        <taxon>Ophiostoma</taxon>
    </lineage>
</organism>
<evidence type="ECO:0000313" key="9">
    <source>
        <dbReference type="EMBL" id="EPE04771.1"/>
    </source>
</evidence>
<dbReference type="AlphaFoldDB" id="S3BZ94"/>
<evidence type="ECO:0000256" key="2">
    <source>
        <dbReference type="ARBA" id="ARBA00005300"/>
    </source>
</evidence>
<dbReference type="Proteomes" id="UP000016923">
    <property type="component" value="Unassembled WGS sequence"/>
</dbReference>
<keyword evidence="7" id="KW-0378">Hydrolase</keyword>
<gene>
    <name evidence="9" type="ORF">F503_06320</name>
</gene>
<keyword evidence="6" id="KW-0255">Endonuclease</keyword>
<evidence type="ECO:0000256" key="3">
    <source>
        <dbReference type="ARBA" id="ARBA00012180"/>
    </source>
</evidence>
<dbReference type="PANTHER" id="PTHR10642:SF26">
    <property type="entry name" value="RIBONUCLEASE H1"/>
    <property type="match status" value="1"/>
</dbReference>
<dbReference type="VEuPathDB" id="FungiDB:F503_06320"/>
<keyword evidence="5" id="KW-0479">Metal-binding</keyword>
<dbReference type="Pfam" id="PF00075">
    <property type="entry name" value="RNase_H"/>
    <property type="match status" value="1"/>
</dbReference>
<dbReference type="InterPro" id="IPR012337">
    <property type="entry name" value="RNaseH-like_sf"/>
</dbReference>
<dbReference type="InterPro" id="IPR050092">
    <property type="entry name" value="RNase_H"/>
</dbReference>
<feature type="domain" description="RNase H type-1" evidence="8">
    <location>
        <begin position="356"/>
        <end position="515"/>
    </location>
</feature>
<evidence type="ECO:0000256" key="4">
    <source>
        <dbReference type="ARBA" id="ARBA00022722"/>
    </source>
</evidence>
<dbReference type="InterPro" id="IPR002156">
    <property type="entry name" value="RNaseH_domain"/>
</dbReference>
<dbReference type="EC" id="3.1.26.4" evidence="3"/>
<dbReference type="STRING" id="1262450.S3BZ94"/>
<reference evidence="9 10" key="1">
    <citation type="journal article" date="2013" name="BMC Genomics">
        <title>The genome and transcriptome of the pine saprophyte Ophiostoma piceae, and a comparison with the bark beetle-associated pine pathogen Grosmannia clavigera.</title>
        <authorList>
            <person name="Haridas S."/>
            <person name="Wang Y."/>
            <person name="Lim L."/>
            <person name="Massoumi Alamouti S."/>
            <person name="Jackman S."/>
            <person name="Docking R."/>
            <person name="Robertson G."/>
            <person name="Birol I."/>
            <person name="Bohlmann J."/>
            <person name="Breuil C."/>
        </authorList>
    </citation>
    <scope>NUCLEOTIDE SEQUENCE [LARGE SCALE GENOMIC DNA]</scope>
    <source>
        <strain evidence="9 10">UAMH 11346</strain>
    </source>
</reference>
<sequence length="728" mass="80789">MADELISQAQFPPVAAHEDCMASIADVLNSLRHAEDELRASSDAFEKSVGRFGSDPRTHTYMAARYKAVNVMLQFSSEGDYEGILEHCMDMLRLSRMDEFHVRDIVPNLLMLLECEQECYDFIKWWSIALSQKQDLNDLARPYLNLKGANVFERISKLDLGSLSLCNLATLTLLKVKIRLDLSAFEDDDYLLFDSDYSGSSLDRPICDLVRKKLRNSESFNGLKALANLEKDYGKLCGLIEGANPYFWDLMASDSKLDQVQRSQCLPGSKNEAVMARHLCKTAWEESEDAELMIEAETVKFAKIYNSPAHVAGLEKKRGTGRAFPSLFTSEKSPADVFVPTRLDDSQSRRFVHGQDEKKALVYVDGACSNNGQQDPRAAWAVVYGPPQPDQGHVSGRLETLGPFDQQFTATSNRAELRAVIAALRMCDWTYSQFNTLVIATDSAYVVDGTTKWAKGWVEKNWKLTGGGKVRNRDLWELLLWEAERWDLLGLKVELWKIPREVNTAADKAAKDACEQPTVTNFSDATVASPRSTTAKPRILALALETAQPLHDTYLYRVAPMAEMRIATSEEAAVLMLAQESPPPVIIAADAALFGRKTLSERVIDNVRRGATLIVTGASVSLAPPNSFNQLCVKMGLAGTYSAYTRANVTLQKDVVGDSLAPKLRAEYRMKAVFLKDMPKSAMWYVSDDDPALSSVVLAPLGQGKVGFIGDVTEDEATLIAFEAMCDL</sequence>
<keyword evidence="10" id="KW-1185">Reference proteome</keyword>
<dbReference type="OrthoDB" id="245563at2759"/>
<evidence type="ECO:0000256" key="7">
    <source>
        <dbReference type="ARBA" id="ARBA00022801"/>
    </source>
</evidence>
<evidence type="ECO:0000313" key="10">
    <source>
        <dbReference type="Proteomes" id="UP000016923"/>
    </source>
</evidence>